<dbReference type="EMBL" id="CP031843">
    <property type="protein sequence ID" value="QEE08582.1"/>
    <property type="molecule type" value="Genomic_DNA"/>
</dbReference>
<evidence type="ECO:0000313" key="1">
    <source>
        <dbReference type="EMBL" id="QEE08582.1"/>
    </source>
</evidence>
<dbReference type="Proteomes" id="UP000321940">
    <property type="component" value="Chromosome"/>
</dbReference>
<evidence type="ECO:0000313" key="2">
    <source>
        <dbReference type="Proteomes" id="UP000321940"/>
    </source>
</evidence>
<dbReference type="AlphaFoldDB" id="A0A5B9CV77"/>
<proteinExistence type="predicted"/>
<gene>
    <name evidence="1" type="ORF">D1093_02750</name>
</gene>
<reference evidence="1 2" key="1">
    <citation type="journal article" date="2020" name="Int. J. Syst. Evol. Microbiol.">
        <title>Bartonella kosoyi sp. nov. and Bartonella krasnovii sp. nov., two novel species closely related to the zoonotic Bartonella elizabethae, isolated from black rats and wild desert rodent-fleas.</title>
        <authorList>
            <person name="Gutierrez R."/>
            <person name="Shalit T."/>
            <person name="Markus B."/>
            <person name="Yuan C."/>
            <person name="Nachum-Biala Y."/>
            <person name="Elad D."/>
            <person name="Harrus S."/>
        </authorList>
    </citation>
    <scope>NUCLEOTIDE SEQUENCE [LARGE SCALE GENOMIC DNA]</scope>
    <source>
        <strain evidence="1 2">Tel Aviv</strain>
    </source>
</reference>
<protein>
    <submittedName>
        <fullName evidence="1">Uncharacterized protein</fullName>
    </submittedName>
</protein>
<keyword evidence="2" id="KW-1185">Reference proteome</keyword>
<organism evidence="1 2">
    <name type="scientific">Bartonella kosoyi</name>
    <dbReference type="NCBI Taxonomy" id="2133959"/>
    <lineage>
        <taxon>Bacteria</taxon>
        <taxon>Pseudomonadati</taxon>
        <taxon>Pseudomonadota</taxon>
        <taxon>Alphaproteobacteria</taxon>
        <taxon>Hyphomicrobiales</taxon>
        <taxon>Bartonellaceae</taxon>
        <taxon>Bartonella</taxon>
    </lineage>
</organism>
<dbReference type="KEGG" id="bky:D1093_02750"/>
<sequence>MTIKYFFLICAILLIFLSVIKASEYKDFQLDTSFNTSYTFSESNLFFSKQSDNLLNKVILPSHPGNHNVFWENMIFLFQIVKRVYTNLGMYLYSSIFSIFNW</sequence>
<accession>A0A5B9CV77</accession>
<name>A0A5B9CV77_9HYPH</name>